<dbReference type="InterPro" id="IPR009057">
    <property type="entry name" value="Homeodomain-like_sf"/>
</dbReference>
<dbReference type="PANTHER" id="PTHR12560:SF6">
    <property type="entry name" value="CERAMIDE SYNTHASE 4"/>
    <property type="match status" value="1"/>
</dbReference>
<dbReference type="SUPFAM" id="SSF46689">
    <property type="entry name" value="Homeodomain-like"/>
    <property type="match status" value="1"/>
</dbReference>
<feature type="non-terminal residue" evidence="16">
    <location>
        <position position="1"/>
    </location>
</feature>
<evidence type="ECO:0000256" key="13">
    <source>
        <dbReference type="SAM" id="MobiDB-lite"/>
    </source>
</evidence>
<organism evidence="16 17">
    <name type="scientific">Grantiella picta</name>
    <dbReference type="NCBI Taxonomy" id="266360"/>
    <lineage>
        <taxon>Eukaryota</taxon>
        <taxon>Metazoa</taxon>
        <taxon>Chordata</taxon>
        <taxon>Craniata</taxon>
        <taxon>Vertebrata</taxon>
        <taxon>Euteleostomi</taxon>
        <taxon>Archelosauria</taxon>
        <taxon>Archosauria</taxon>
        <taxon>Dinosauria</taxon>
        <taxon>Saurischia</taxon>
        <taxon>Theropoda</taxon>
        <taxon>Coelurosauria</taxon>
        <taxon>Aves</taxon>
        <taxon>Neognathae</taxon>
        <taxon>Neoaves</taxon>
        <taxon>Telluraves</taxon>
        <taxon>Australaves</taxon>
        <taxon>Passeriformes</taxon>
        <taxon>Meliphagoidea</taxon>
        <taxon>Meliphagidae</taxon>
        <taxon>Grantiella</taxon>
    </lineage>
</organism>
<reference evidence="16 17" key="1">
    <citation type="submission" date="2019-09" db="EMBL/GenBank/DDBJ databases">
        <title>Bird 10,000 Genomes (B10K) Project - Family phase.</title>
        <authorList>
            <person name="Zhang G."/>
        </authorList>
    </citation>
    <scope>NUCLEOTIDE SEQUENCE [LARGE SCALE GENOMIC DNA]</scope>
    <source>
        <strain evidence="16">B10K-DU-029-50</strain>
        <tissue evidence="16">Heart</tissue>
    </source>
</reference>
<keyword evidence="4" id="KW-0444">Lipid biosynthesis</keyword>
<comment type="caution">
    <text evidence="16">The sequence shown here is derived from an EMBL/GenBank/DDBJ whole genome shotgun (WGS) entry which is preliminary data.</text>
</comment>
<dbReference type="Gene3D" id="1.10.10.60">
    <property type="entry name" value="Homeodomain-like"/>
    <property type="match status" value="1"/>
</dbReference>
<keyword evidence="6 12" id="KW-0812">Transmembrane</keyword>
<evidence type="ECO:0000256" key="5">
    <source>
        <dbReference type="ARBA" id="ARBA00022679"/>
    </source>
</evidence>
<dbReference type="Pfam" id="PF03798">
    <property type="entry name" value="TRAM_LAG1_CLN8"/>
    <property type="match status" value="1"/>
</dbReference>
<evidence type="ECO:0000313" key="17">
    <source>
        <dbReference type="Proteomes" id="UP000575029"/>
    </source>
</evidence>
<evidence type="ECO:0000256" key="12">
    <source>
        <dbReference type="PROSITE-ProRule" id="PRU00205"/>
    </source>
</evidence>
<comment type="pathway">
    <text evidence="2">Lipid metabolism; sphingolipid metabolism.</text>
</comment>
<comment type="pathway">
    <text evidence="3">Sphingolipid metabolism.</text>
</comment>
<feature type="non-terminal residue" evidence="16">
    <location>
        <position position="377"/>
    </location>
</feature>
<dbReference type="PIRSF" id="PIRSF005225">
    <property type="entry name" value="LAG1_LAC1"/>
    <property type="match status" value="1"/>
</dbReference>
<gene>
    <name evidence="16" type="primary">Cers4_0</name>
    <name evidence="16" type="ORF">GRAPIC_R11333</name>
</gene>
<feature type="transmembrane region" description="Helical" evidence="14">
    <location>
        <begin position="285"/>
        <end position="310"/>
    </location>
</feature>
<dbReference type="PANTHER" id="PTHR12560">
    <property type="entry name" value="LONGEVITY ASSURANCE FACTOR 1 LAG1"/>
    <property type="match status" value="1"/>
</dbReference>
<evidence type="ECO:0000256" key="6">
    <source>
        <dbReference type="ARBA" id="ARBA00022692"/>
    </source>
</evidence>
<keyword evidence="5" id="KW-0808">Transferase</keyword>
<dbReference type="InterPro" id="IPR001356">
    <property type="entry name" value="HD"/>
</dbReference>
<evidence type="ECO:0000256" key="11">
    <source>
        <dbReference type="ARBA" id="ARBA00049036"/>
    </source>
</evidence>
<evidence type="ECO:0000256" key="3">
    <source>
        <dbReference type="ARBA" id="ARBA00004991"/>
    </source>
</evidence>
<evidence type="ECO:0000256" key="9">
    <source>
        <dbReference type="ARBA" id="ARBA00023098"/>
    </source>
</evidence>
<dbReference type="InterPro" id="IPR006634">
    <property type="entry name" value="TLC-dom"/>
</dbReference>
<accession>A0A7K6EDM8</accession>
<feature type="transmembrane region" description="Helical" evidence="14">
    <location>
        <begin position="185"/>
        <end position="205"/>
    </location>
</feature>
<dbReference type="PROSITE" id="PS50922">
    <property type="entry name" value="TLC"/>
    <property type="match status" value="1"/>
</dbReference>
<keyword evidence="7" id="KW-0256">Endoplasmic reticulum</keyword>
<keyword evidence="9" id="KW-0443">Lipid metabolism</keyword>
<evidence type="ECO:0000256" key="1">
    <source>
        <dbReference type="ARBA" id="ARBA00004477"/>
    </source>
</evidence>
<feature type="transmembrane region" description="Helical" evidence="14">
    <location>
        <begin position="316"/>
        <end position="337"/>
    </location>
</feature>
<dbReference type="EMBL" id="VZRM01003832">
    <property type="protein sequence ID" value="NWV35982.1"/>
    <property type="molecule type" value="Genomic_DNA"/>
</dbReference>
<comment type="subcellular location">
    <subcellularLocation>
        <location evidence="1">Endoplasmic reticulum membrane</location>
        <topology evidence="1">Multi-pass membrane protein</topology>
    </subcellularLocation>
</comment>
<feature type="transmembrane region" description="Helical" evidence="14">
    <location>
        <begin position="217"/>
        <end position="236"/>
    </location>
</feature>
<dbReference type="FunFam" id="1.10.10.60:FF:000020">
    <property type="entry name" value="Ceramide synthase 5"/>
    <property type="match status" value="1"/>
</dbReference>
<evidence type="ECO:0000256" key="8">
    <source>
        <dbReference type="ARBA" id="ARBA00022989"/>
    </source>
</evidence>
<proteinExistence type="predicted"/>
<dbReference type="GO" id="GO:0046513">
    <property type="term" value="P:ceramide biosynthetic process"/>
    <property type="evidence" value="ECO:0007669"/>
    <property type="project" value="InterPro"/>
</dbReference>
<evidence type="ECO:0000256" key="7">
    <source>
        <dbReference type="ARBA" id="ARBA00022824"/>
    </source>
</evidence>
<dbReference type="GO" id="GO:0003677">
    <property type="term" value="F:DNA binding"/>
    <property type="evidence" value="ECO:0007669"/>
    <property type="project" value="InterPro"/>
</dbReference>
<feature type="region of interest" description="Disordered" evidence="13">
    <location>
        <begin position="356"/>
        <end position="377"/>
    </location>
</feature>
<sequence>VCVPTFLTRMGVSEGFWHHEYWLPPGATWEDLKESADIHYPQPQHLLLCIPGALLLIFVRCIFERTVALPLARALGVSDKRRPKVQTNATLECFYILQGRNPKKEELVSLAKQSDLPVRKVEIWFWHRQAQDHPRLMKKFCEASWRFTFYFTSFFSRVGLLSDKPWFWDHTVCWLKFPQQPLPPVLGWFYLLELSFYCSLVATLPFDVKRKDFKEQIIHHIATITLIFVSYCANMIRFGMKVMLVHDASDYILEENTGTRDIWKFVSLQLAKILHYLKWKRVCEAVFNVFAVVFIISWLVIFPLIIYYYFVTKVSLFPISCLINAFLMILQLLRIFWSYMIIQMIFNVILHGEKRQDARSDSEESERSEAENLAKSK</sequence>
<keyword evidence="17" id="KW-1185">Reference proteome</keyword>
<evidence type="ECO:0000256" key="10">
    <source>
        <dbReference type="ARBA" id="ARBA00023136"/>
    </source>
</evidence>
<dbReference type="UniPathway" id="UPA00222"/>
<dbReference type="InterPro" id="IPR016439">
    <property type="entry name" value="Lag1/Lac1-like"/>
</dbReference>
<evidence type="ECO:0000256" key="4">
    <source>
        <dbReference type="ARBA" id="ARBA00022516"/>
    </source>
</evidence>
<dbReference type="Proteomes" id="UP000575029">
    <property type="component" value="Unassembled WGS sequence"/>
</dbReference>
<keyword evidence="8 14" id="KW-1133">Transmembrane helix</keyword>
<dbReference type="GO" id="GO:0005789">
    <property type="term" value="C:endoplasmic reticulum membrane"/>
    <property type="evidence" value="ECO:0007669"/>
    <property type="project" value="UniProtKB-SubCell"/>
</dbReference>
<dbReference type="SMART" id="SM00724">
    <property type="entry name" value="TLC"/>
    <property type="match status" value="1"/>
</dbReference>
<evidence type="ECO:0000313" key="16">
    <source>
        <dbReference type="EMBL" id="NWV35982.1"/>
    </source>
</evidence>
<name>A0A7K6EDM8_9PASS</name>
<dbReference type="AlphaFoldDB" id="A0A7K6EDM8"/>
<evidence type="ECO:0000259" key="15">
    <source>
        <dbReference type="PROSITE" id="PS50922"/>
    </source>
</evidence>
<comment type="catalytic activity">
    <reaction evidence="11">
        <text>sphinganine + octadecanoyl-CoA = N-(octadecanoyl)-sphinganine + CoA + H(+)</text>
        <dbReference type="Rhea" id="RHEA:36547"/>
        <dbReference type="ChEBI" id="CHEBI:15378"/>
        <dbReference type="ChEBI" id="CHEBI:57287"/>
        <dbReference type="ChEBI" id="CHEBI:57394"/>
        <dbReference type="ChEBI" id="CHEBI:57817"/>
        <dbReference type="ChEBI" id="CHEBI:67033"/>
    </reaction>
    <physiologicalReaction direction="left-to-right" evidence="11">
        <dbReference type="Rhea" id="RHEA:36548"/>
    </physiologicalReaction>
</comment>
<protein>
    <submittedName>
        <fullName evidence="16">CERS4 synthase</fullName>
    </submittedName>
</protein>
<evidence type="ECO:0000256" key="14">
    <source>
        <dbReference type="SAM" id="Phobius"/>
    </source>
</evidence>
<evidence type="ECO:0000256" key="2">
    <source>
        <dbReference type="ARBA" id="ARBA00004760"/>
    </source>
</evidence>
<feature type="domain" description="TLC" evidence="15">
    <location>
        <begin position="138"/>
        <end position="350"/>
    </location>
</feature>
<keyword evidence="10 12" id="KW-0472">Membrane</keyword>
<dbReference type="CDD" id="cd00086">
    <property type="entry name" value="homeodomain"/>
    <property type="match status" value="1"/>
</dbReference>
<dbReference type="GO" id="GO:0050291">
    <property type="term" value="F:sphingosine N-acyltransferase activity"/>
    <property type="evidence" value="ECO:0007669"/>
    <property type="project" value="InterPro"/>
</dbReference>